<organism evidence="1">
    <name type="scientific">hydrothermal vent metagenome</name>
    <dbReference type="NCBI Taxonomy" id="652676"/>
    <lineage>
        <taxon>unclassified sequences</taxon>
        <taxon>metagenomes</taxon>
        <taxon>ecological metagenomes</taxon>
    </lineage>
</organism>
<sequence>MITKLFSRYVLALGLTLFSQGTLPQPTLVLNTAFGSPVSNAQQTGFADQVVTEALRRIGYQLNTIKLPAERALINANRGIDDGDLLRVAGIEKKYPNLIRVPETIMTIDMVLFSKNMSDFVLKDWESVAPHSLAIISGWKIMEKNFAKPGNRVEIIKTDNADQSFTLLLKDRVDFIAYSYWSGLGYLKTHNITGITLVQPPLASPKFYIYLHKKHKKIIPELAAALKEMKKDGTTMKLFEKILKPYVPE</sequence>
<gene>
    <name evidence="1" type="ORF">MNBD_GAMMA09-2451</name>
</gene>
<accession>A0A3B0YPE2</accession>
<evidence type="ECO:0000313" key="1">
    <source>
        <dbReference type="EMBL" id="VAW70734.1"/>
    </source>
</evidence>
<dbReference type="SUPFAM" id="SSF53850">
    <property type="entry name" value="Periplasmic binding protein-like II"/>
    <property type="match status" value="1"/>
</dbReference>
<name>A0A3B0YPE2_9ZZZZ</name>
<dbReference type="AlphaFoldDB" id="A0A3B0YPE2"/>
<proteinExistence type="predicted"/>
<protein>
    <submittedName>
        <fullName evidence="1">Uncharacterized protein</fullName>
    </submittedName>
</protein>
<dbReference type="Gene3D" id="3.40.190.10">
    <property type="entry name" value="Periplasmic binding protein-like II"/>
    <property type="match status" value="2"/>
</dbReference>
<reference evidence="1" key="1">
    <citation type="submission" date="2018-06" db="EMBL/GenBank/DDBJ databases">
        <authorList>
            <person name="Zhirakovskaya E."/>
        </authorList>
    </citation>
    <scope>NUCLEOTIDE SEQUENCE</scope>
</reference>
<dbReference type="EMBL" id="UOFI01000207">
    <property type="protein sequence ID" value="VAW70734.1"/>
    <property type="molecule type" value="Genomic_DNA"/>
</dbReference>